<dbReference type="InterPro" id="IPR045455">
    <property type="entry name" value="NrS-1_pol-like_helicase"/>
</dbReference>
<evidence type="ECO:0000259" key="2">
    <source>
        <dbReference type="Pfam" id="PF19263"/>
    </source>
</evidence>
<evidence type="ECO:0000313" key="3">
    <source>
        <dbReference type="EMBL" id="MBC3931991.1"/>
    </source>
</evidence>
<dbReference type="Pfam" id="PF19263">
    <property type="entry name" value="DUF5906"/>
    <property type="match status" value="1"/>
</dbReference>
<feature type="coiled-coil region" evidence="1">
    <location>
        <begin position="87"/>
        <end position="114"/>
    </location>
</feature>
<evidence type="ECO:0000313" key="4">
    <source>
        <dbReference type="Proteomes" id="UP000654304"/>
    </source>
</evidence>
<feature type="domain" description="NrS-1 polymerase-like helicase" evidence="2">
    <location>
        <begin position="654"/>
        <end position="763"/>
    </location>
</feature>
<accession>A0ABR7A507</accession>
<keyword evidence="1" id="KW-0175">Coiled coil</keyword>
<organism evidence="3 4">
    <name type="scientific">Undibacterium curvum</name>
    <dbReference type="NCBI Taxonomy" id="2762294"/>
    <lineage>
        <taxon>Bacteria</taxon>
        <taxon>Pseudomonadati</taxon>
        <taxon>Pseudomonadota</taxon>
        <taxon>Betaproteobacteria</taxon>
        <taxon>Burkholderiales</taxon>
        <taxon>Oxalobacteraceae</taxon>
        <taxon>Undibacterium</taxon>
    </lineage>
</organism>
<reference evidence="3 4" key="1">
    <citation type="submission" date="2020-08" db="EMBL/GenBank/DDBJ databases">
        <title>Novel species isolated from subtropical streams in China.</title>
        <authorList>
            <person name="Lu H."/>
        </authorList>
    </citation>
    <scope>NUCLEOTIDE SEQUENCE [LARGE SCALE GENOMIC DNA]</scope>
    <source>
        <strain evidence="3 4">CY22W</strain>
    </source>
</reference>
<keyword evidence="4" id="KW-1185">Reference proteome</keyword>
<dbReference type="InterPro" id="IPR027417">
    <property type="entry name" value="P-loop_NTPase"/>
</dbReference>
<sequence length="929" mass="103975">MMLEEICLAQMVDAGYNNVPSGHPVLDGTIHRFGKGKKSWYIARRVSLPSGKETVSGAFGTYHGEDNGAIKFKGDVERMSDADRAALVTKQTELARIEREKEEEKHRLAANRARQQWGSAVECDHAAPHPYLVKKQVPAFGLRLSSDGDLLMPLWADGGCSPVLRGLQKIDAKGEKRFNKGIDKVGAAFHLMNIPADAELIDIGEGYATCASVLLAAPGSFVVCALDAGNLMPVAKHIRATYPNAHIRFIADDDYLLLPRFIERLREQFNLSLPDPVIDGQSRTYQAADGEPVEVTAWWRTDPQGIEYIEADMRKGRMHRTEPFRNAGLYRSHEAAAAVGNASVIHPVFSGRDGQKWTDFNDLHVLESLDAVASQINAAVAAIRLAPDSPAPSAEVQGFSFPAAQQPIEDSAFEKIPSWVDDAPSVDSLPPPPPPEGAAEIVGLVPIAWALSHCALIQGTTEVWDSVNKLRIKKAAFVAMVGKEAAKQWDAHPERRSISPRNLPKVVRGVAKDLGEAGDDGMAKMLDRYTLLYGTKTVWDAEKKVVVNFDAMALARGELATRWLQHPLRQEKDHDKLVFDPTQKVDPETHINMFEGFQIKPRHDDAKATLVLRLLESLCSTEANGADVFVWVLRWLAYPLQHPGAKMQTALLFFGDKQGTGKSLFFEGIIKPIYGKHGATGGQNQLDANYSAWRSQKLYVLFEEILSRQDKYSSFGLVKHLITGRDTPITQKFKDDRFEANHLNVVMLSNEFQAVPIEPEDRRFQVVEARNPLDLELLAELVAQLDKGLVEAFYDFLLRYPLADFNPHTKPIMTQSKQRMIEFGRPDWEVFYLEWQLGGLSIPYCSCIAEHLFEAYEGYCSRFHFRALSMKKFSELINSRLKRDRQWITLGVQKKRLRTVFHVECDSGETLSQQCNSFMLAANIKDETK</sequence>
<dbReference type="Proteomes" id="UP000654304">
    <property type="component" value="Unassembled WGS sequence"/>
</dbReference>
<dbReference type="EMBL" id="JACOGD010000004">
    <property type="protein sequence ID" value="MBC3931991.1"/>
    <property type="molecule type" value="Genomic_DNA"/>
</dbReference>
<proteinExistence type="predicted"/>
<comment type="caution">
    <text evidence="3">The sequence shown here is derived from an EMBL/GenBank/DDBJ whole genome shotgun (WGS) entry which is preliminary data.</text>
</comment>
<dbReference type="Gene3D" id="3.40.50.300">
    <property type="entry name" value="P-loop containing nucleotide triphosphate hydrolases"/>
    <property type="match status" value="1"/>
</dbReference>
<protein>
    <recommendedName>
        <fullName evidence="2">NrS-1 polymerase-like helicase domain-containing protein</fullName>
    </recommendedName>
</protein>
<name>A0ABR7A507_9BURK</name>
<evidence type="ECO:0000256" key="1">
    <source>
        <dbReference type="SAM" id="Coils"/>
    </source>
</evidence>
<gene>
    <name evidence="3" type="ORF">H8K43_09935</name>
</gene>
<dbReference type="RefSeq" id="WP_186903673.1">
    <property type="nucleotide sequence ID" value="NZ_JACOGD010000004.1"/>
</dbReference>